<dbReference type="AlphaFoldDB" id="A0A839AE71"/>
<dbReference type="PANTHER" id="PTHR30363:SF4">
    <property type="entry name" value="GLYCEROL-3-PHOSPHATE REGULON REPRESSOR"/>
    <property type="match status" value="1"/>
</dbReference>
<dbReference type="Proteomes" id="UP000541109">
    <property type="component" value="Unassembled WGS sequence"/>
</dbReference>
<organism evidence="6 7">
    <name type="scientific">Stappia albiluteola</name>
    <dbReference type="NCBI Taxonomy" id="2758565"/>
    <lineage>
        <taxon>Bacteria</taxon>
        <taxon>Pseudomonadati</taxon>
        <taxon>Pseudomonadota</taxon>
        <taxon>Alphaproteobacteria</taxon>
        <taxon>Hyphomicrobiales</taxon>
        <taxon>Stappiaceae</taxon>
        <taxon>Stappia</taxon>
    </lineage>
</organism>
<proteinExistence type="predicted"/>
<dbReference type="InterPro" id="IPR018356">
    <property type="entry name" value="Tscrpt_reg_HTH_DeoR_CS"/>
</dbReference>
<gene>
    <name evidence="6" type="ORF">H2509_07070</name>
</gene>
<keyword evidence="7" id="KW-1185">Reference proteome</keyword>
<name>A0A839AE71_9HYPH</name>
<feature type="domain" description="HTH deoR-type" evidence="5">
    <location>
        <begin position="3"/>
        <end position="58"/>
    </location>
</feature>
<dbReference type="Pfam" id="PF08220">
    <property type="entry name" value="HTH_DeoR"/>
    <property type="match status" value="1"/>
</dbReference>
<keyword evidence="4" id="KW-0804">Transcription</keyword>
<dbReference type="InterPro" id="IPR036388">
    <property type="entry name" value="WH-like_DNA-bd_sf"/>
</dbReference>
<accession>A0A839AE71</accession>
<evidence type="ECO:0000256" key="4">
    <source>
        <dbReference type="ARBA" id="ARBA00023163"/>
    </source>
</evidence>
<keyword evidence="1" id="KW-0678">Repressor</keyword>
<dbReference type="PROSITE" id="PS51000">
    <property type="entry name" value="HTH_DEOR_2"/>
    <property type="match status" value="1"/>
</dbReference>
<evidence type="ECO:0000259" key="5">
    <source>
        <dbReference type="PROSITE" id="PS51000"/>
    </source>
</evidence>
<comment type="caution">
    <text evidence="6">The sequence shown here is derived from an EMBL/GenBank/DDBJ whole genome shotgun (WGS) entry which is preliminary data.</text>
</comment>
<dbReference type="RefSeq" id="WP_182163664.1">
    <property type="nucleotide sequence ID" value="NZ_JACFXV010000043.1"/>
</dbReference>
<dbReference type="SMART" id="SM01134">
    <property type="entry name" value="DeoRC"/>
    <property type="match status" value="1"/>
</dbReference>
<dbReference type="Gene3D" id="1.10.10.10">
    <property type="entry name" value="Winged helix-like DNA-binding domain superfamily/Winged helix DNA-binding domain"/>
    <property type="match status" value="1"/>
</dbReference>
<dbReference type="InterPro" id="IPR050313">
    <property type="entry name" value="Carb_Metab_HTH_regulators"/>
</dbReference>
<dbReference type="InterPro" id="IPR001034">
    <property type="entry name" value="DeoR_HTH"/>
</dbReference>
<dbReference type="Gene3D" id="3.40.50.1360">
    <property type="match status" value="1"/>
</dbReference>
<evidence type="ECO:0000313" key="7">
    <source>
        <dbReference type="Proteomes" id="UP000541109"/>
    </source>
</evidence>
<sequence>MKQSRRHDYILNLLQERQFCAIAQLATELDVSDETIRRDIKKLDKAGKARRVHGGVTLVASATEGPFVSRMEEGADAKRRIAHAFASKVPAEARLFIDGGTTNCYLARELAGAKGLTVLTNSLEVARILASQPGIRLIMAPGEVDHDDNAVYGSEAIAFIRNFQLDIAIFTAAAVDLAGDAVYDIKPQEAHLKREIANLAGRVAVLADARKFGKSGFVRFCQASDAWAIVTDASLPKEQRAFAKKETLMIAGG</sequence>
<dbReference type="InterPro" id="IPR037171">
    <property type="entry name" value="NagB/RpiA_transferase-like"/>
</dbReference>
<evidence type="ECO:0000256" key="1">
    <source>
        <dbReference type="ARBA" id="ARBA00022491"/>
    </source>
</evidence>
<protein>
    <submittedName>
        <fullName evidence="6">DeoR/GlpR transcriptional regulator</fullName>
    </submittedName>
</protein>
<dbReference type="Pfam" id="PF00455">
    <property type="entry name" value="DeoRC"/>
    <property type="match status" value="1"/>
</dbReference>
<dbReference type="InterPro" id="IPR036390">
    <property type="entry name" value="WH_DNA-bd_sf"/>
</dbReference>
<dbReference type="PRINTS" id="PR00037">
    <property type="entry name" value="HTHLACR"/>
</dbReference>
<dbReference type="EMBL" id="JACFXV010000043">
    <property type="protein sequence ID" value="MBA5776889.1"/>
    <property type="molecule type" value="Genomic_DNA"/>
</dbReference>
<evidence type="ECO:0000256" key="3">
    <source>
        <dbReference type="ARBA" id="ARBA00023125"/>
    </source>
</evidence>
<dbReference type="SMART" id="SM00420">
    <property type="entry name" value="HTH_DEOR"/>
    <property type="match status" value="1"/>
</dbReference>
<dbReference type="PANTHER" id="PTHR30363">
    <property type="entry name" value="HTH-TYPE TRANSCRIPTIONAL REGULATOR SRLR-RELATED"/>
    <property type="match status" value="1"/>
</dbReference>
<dbReference type="PROSITE" id="PS00894">
    <property type="entry name" value="HTH_DEOR_1"/>
    <property type="match status" value="1"/>
</dbReference>
<evidence type="ECO:0000256" key="2">
    <source>
        <dbReference type="ARBA" id="ARBA00023015"/>
    </source>
</evidence>
<dbReference type="GO" id="GO:0003700">
    <property type="term" value="F:DNA-binding transcription factor activity"/>
    <property type="evidence" value="ECO:0007669"/>
    <property type="project" value="InterPro"/>
</dbReference>
<dbReference type="GO" id="GO:0003677">
    <property type="term" value="F:DNA binding"/>
    <property type="evidence" value="ECO:0007669"/>
    <property type="project" value="UniProtKB-KW"/>
</dbReference>
<dbReference type="SUPFAM" id="SSF100950">
    <property type="entry name" value="NagB/RpiA/CoA transferase-like"/>
    <property type="match status" value="1"/>
</dbReference>
<keyword evidence="2" id="KW-0805">Transcription regulation</keyword>
<reference evidence="6 7" key="1">
    <citation type="submission" date="2020-07" db="EMBL/GenBank/DDBJ databases">
        <title>Stappia sp., F7233, whole genome shotgun sequencing project.</title>
        <authorList>
            <person name="Jiang S."/>
            <person name="Liu Z.W."/>
            <person name="Du Z.J."/>
        </authorList>
    </citation>
    <scope>NUCLEOTIDE SEQUENCE [LARGE SCALE GENOMIC DNA]</scope>
    <source>
        <strain evidence="6 7">F7233</strain>
    </source>
</reference>
<keyword evidence="3" id="KW-0238">DNA-binding</keyword>
<dbReference type="SUPFAM" id="SSF46785">
    <property type="entry name" value="Winged helix' DNA-binding domain"/>
    <property type="match status" value="1"/>
</dbReference>
<evidence type="ECO:0000313" key="6">
    <source>
        <dbReference type="EMBL" id="MBA5776889.1"/>
    </source>
</evidence>
<dbReference type="InterPro" id="IPR014036">
    <property type="entry name" value="DeoR-like_C"/>
</dbReference>